<evidence type="ECO:0000313" key="2">
    <source>
        <dbReference type="Proteomes" id="UP001177021"/>
    </source>
</evidence>
<evidence type="ECO:0000313" key="1">
    <source>
        <dbReference type="EMBL" id="CAJ2646399.1"/>
    </source>
</evidence>
<keyword evidence="2" id="KW-1185">Reference proteome</keyword>
<dbReference type="Proteomes" id="UP001177021">
    <property type="component" value="Unassembled WGS sequence"/>
</dbReference>
<proteinExistence type="predicted"/>
<gene>
    <name evidence="1" type="ORF">MILVUS5_LOCUS15114</name>
</gene>
<dbReference type="EMBL" id="CASHSV030000109">
    <property type="protein sequence ID" value="CAJ2646399.1"/>
    <property type="molecule type" value="Genomic_DNA"/>
</dbReference>
<reference evidence="1" key="1">
    <citation type="submission" date="2023-10" db="EMBL/GenBank/DDBJ databases">
        <authorList>
            <person name="Rodriguez Cubillos JULIANA M."/>
            <person name="De Vega J."/>
        </authorList>
    </citation>
    <scope>NUCLEOTIDE SEQUENCE</scope>
</reference>
<protein>
    <submittedName>
        <fullName evidence="1">Uncharacterized protein</fullName>
    </submittedName>
</protein>
<comment type="caution">
    <text evidence="1">The sequence shown here is derived from an EMBL/GenBank/DDBJ whole genome shotgun (WGS) entry which is preliminary data.</text>
</comment>
<accession>A0ACB0JMQ9</accession>
<organism evidence="1 2">
    <name type="scientific">Trifolium pratense</name>
    <name type="common">Red clover</name>
    <dbReference type="NCBI Taxonomy" id="57577"/>
    <lineage>
        <taxon>Eukaryota</taxon>
        <taxon>Viridiplantae</taxon>
        <taxon>Streptophyta</taxon>
        <taxon>Embryophyta</taxon>
        <taxon>Tracheophyta</taxon>
        <taxon>Spermatophyta</taxon>
        <taxon>Magnoliopsida</taxon>
        <taxon>eudicotyledons</taxon>
        <taxon>Gunneridae</taxon>
        <taxon>Pentapetalae</taxon>
        <taxon>rosids</taxon>
        <taxon>fabids</taxon>
        <taxon>Fabales</taxon>
        <taxon>Fabaceae</taxon>
        <taxon>Papilionoideae</taxon>
        <taxon>50 kb inversion clade</taxon>
        <taxon>NPAAA clade</taxon>
        <taxon>Hologalegina</taxon>
        <taxon>IRL clade</taxon>
        <taxon>Trifolieae</taxon>
        <taxon>Trifolium</taxon>
    </lineage>
</organism>
<sequence>MVLLHIARWKLGSKTSNFVLTKIVNLVTTLGEFMHIIVEPYDYTKPVRMQNGHQWDPGGDLRNYTAVMWSQFKQWDSGKICVVSNFYNLEDNVNFKGECIVMKPKEKDIIEASDVATKANDPLNMHGNHCVSISNNEKMVAPRRSVRSRKTNSMMRDYVKK</sequence>
<name>A0ACB0JMQ9_TRIPR</name>